<reference evidence="2 3" key="1">
    <citation type="submission" date="2016-02" db="EMBL/GenBank/DDBJ databases">
        <title>Genome analysis of coral dinoflagellate symbionts highlights evolutionary adaptations to a symbiotic lifestyle.</title>
        <authorList>
            <person name="Aranda M."/>
            <person name="Li Y."/>
            <person name="Liew Y.J."/>
            <person name="Baumgarten S."/>
            <person name="Simakov O."/>
            <person name="Wilson M."/>
            <person name="Piel J."/>
            <person name="Ashoor H."/>
            <person name="Bougouffa S."/>
            <person name="Bajic V.B."/>
            <person name="Ryu T."/>
            <person name="Ravasi T."/>
            <person name="Bayer T."/>
            <person name="Micklem G."/>
            <person name="Kim H."/>
            <person name="Bhak J."/>
            <person name="Lajeunesse T.C."/>
            <person name="Voolstra C.R."/>
        </authorList>
    </citation>
    <scope>NUCLEOTIDE SEQUENCE [LARGE SCALE GENOMIC DNA]</scope>
    <source>
        <strain evidence="2 3">CCMP2467</strain>
    </source>
</reference>
<evidence type="ECO:0000313" key="2">
    <source>
        <dbReference type="EMBL" id="OLP93999.1"/>
    </source>
</evidence>
<feature type="region of interest" description="Disordered" evidence="1">
    <location>
        <begin position="112"/>
        <end position="146"/>
    </location>
</feature>
<evidence type="ECO:0000256" key="1">
    <source>
        <dbReference type="SAM" id="MobiDB-lite"/>
    </source>
</evidence>
<gene>
    <name evidence="2" type="ORF">AK812_SmicGene24026</name>
</gene>
<sequence length="157" mass="16428">MHTLAGRIGAAGYLPAPSLAAATPSVDAFAMAAPLIPRTPAPAAAAVPEATQGSIPPEELRRRAREWVNRIVPDVDDEIADTPESPRSLASRSAQFSDGSLVLPAKGRRQKASFEVWDSDEEGVATRTRVEAQPEAGAGGPSAATPYFMQVLGKQLA</sequence>
<evidence type="ECO:0000313" key="3">
    <source>
        <dbReference type="Proteomes" id="UP000186817"/>
    </source>
</evidence>
<organism evidence="2 3">
    <name type="scientific">Symbiodinium microadriaticum</name>
    <name type="common">Dinoflagellate</name>
    <name type="synonym">Zooxanthella microadriatica</name>
    <dbReference type="NCBI Taxonomy" id="2951"/>
    <lineage>
        <taxon>Eukaryota</taxon>
        <taxon>Sar</taxon>
        <taxon>Alveolata</taxon>
        <taxon>Dinophyceae</taxon>
        <taxon>Suessiales</taxon>
        <taxon>Symbiodiniaceae</taxon>
        <taxon>Symbiodinium</taxon>
    </lineage>
</organism>
<comment type="caution">
    <text evidence="2">The sequence shown here is derived from an EMBL/GenBank/DDBJ whole genome shotgun (WGS) entry which is preliminary data.</text>
</comment>
<dbReference type="AlphaFoldDB" id="A0A1Q9DFS0"/>
<protein>
    <submittedName>
        <fullName evidence="2">Uncharacterized protein</fullName>
    </submittedName>
</protein>
<dbReference type="OrthoDB" id="8693905at2759"/>
<dbReference type="EMBL" id="LSRX01000562">
    <property type="protein sequence ID" value="OLP93999.1"/>
    <property type="molecule type" value="Genomic_DNA"/>
</dbReference>
<accession>A0A1Q9DFS0</accession>
<name>A0A1Q9DFS0_SYMMI</name>
<dbReference type="Proteomes" id="UP000186817">
    <property type="component" value="Unassembled WGS sequence"/>
</dbReference>
<keyword evidence="3" id="KW-1185">Reference proteome</keyword>
<proteinExistence type="predicted"/>